<keyword evidence="1" id="KW-1133">Transmembrane helix</keyword>
<keyword evidence="3" id="KW-1185">Reference proteome</keyword>
<dbReference type="OrthoDB" id="10632606at2759"/>
<protein>
    <submittedName>
        <fullName evidence="2">Uncharacterized protein</fullName>
    </submittedName>
</protein>
<organism evidence="2 3">
    <name type="scientific">Trichinella zimbabwensis</name>
    <dbReference type="NCBI Taxonomy" id="268475"/>
    <lineage>
        <taxon>Eukaryota</taxon>
        <taxon>Metazoa</taxon>
        <taxon>Ecdysozoa</taxon>
        <taxon>Nematoda</taxon>
        <taxon>Enoplea</taxon>
        <taxon>Dorylaimia</taxon>
        <taxon>Trichinellida</taxon>
        <taxon>Trichinellidae</taxon>
        <taxon>Trichinella</taxon>
    </lineage>
</organism>
<keyword evidence="1" id="KW-0812">Transmembrane</keyword>
<dbReference type="AlphaFoldDB" id="A0A0V1HBE1"/>
<name>A0A0V1HBE1_9BILA</name>
<accession>A0A0V1HBE1</accession>
<gene>
    <name evidence="2" type="ORF">T11_5426</name>
</gene>
<evidence type="ECO:0000313" key="3">
    <source>
        <dbReference type="Proteomes" id="UP000055024"/>
    </source>
</evidence>
<proteinExistence type="predicted"/>
<keyword evidence="1" id="KW-0472">Membrane</keyword>
<dbReference type="EMBL" id="JYDP01000096">
    <property type="protein sequence ID" value="KRZ07793.1"/>
    <property type="molecule type" value="Genomic_DNA"/>
</dbReference>
<evidence type="ECO:0000256" key="1">
    <source>
        <dbReference type="SAM" id="Phobius"/>
    </source>
</evidence>
<sequence length="153" mass="16843">LPQQQSCFAKSMVNIGACSNFCCAILSLILITVSPVWQHLMHGAGVVLKQRPSTAPGKPVKPTILLVKLPIKLSRKLVKIEEKRNEPLKPDHPWSKEGQLIRQIKHPGHETDKMLLSYAAIISGNPQGVNQREPLDVKSAQAVSVTVKLVAQY</sequence>
<dbReference type="Proteomes" id="UP000055024">
    <property type="component" value="Unassembled WGS sequence"/>
</dbReference>
<reference evidence="2 3" key="1">
    <citation type="submission" date="2015-01" db="EMBL/GenBank/DDBJ databases">
        <title>Evolution of Trichinella species and genotypes.</title>
        <authorList>
            <person name="Korhonen P.K."/>
            <person name="Edoardo P."/>
            <person name="Giuseppe L.R."/>
            <person name="Gasser R.B."/>
        </authorList>
    </citation>
    <scope>NUCLEOTIDE SEQUENCE [LARGE SCALE GENOMIC DNA]</scope>
    <source>
        <strain evidence="2">ISS1029</strain>
    </source>
</reference>
<feature type="transmembrane region" description="Helical" evidence="1">
    <location>
        <begin position="12"/>
        <end position="33"/>
    </location>
</feature>
<feature type="non-terminal residue" evidence="2">
    <location>
        <position position="1"/>
    </location>
</feature>
<comment type="caution">
    <text evidence="2">The sequence shown here is derived from an EMBL/GenBank/DDBJ whole genome shotgun (WGS) entry which is preliminary data.</text>
</comment>
<evidence type="ECO:0000313" key="2">
    <source>
        <dbReference type="EMBL" id="KRZ07793.1"/>
    </source>
</evidence>